<keyword evidence="3" id="KW-0808">Transferase</keyword>
<feature type="domain" description="Methylated-DNA-[protein]-cysteine S-methyltransferase DNA binding" evidence="2">
    <location>
        <begin position="86"/>
        <end position="164"/>
    </location>
</feature>
<keyword evidence="3" id="KW-0489">Methyltransferase</keyword>
<dbReference type="InterPro" id="IPR014048">
    <property type="entry name" value="MethylDNA_cys_MeTrfase_DNA-bd"/>
</dbReference>
<dbReference type="InterPro" id="IPR036217">
    <property type="entry name" value="MethylDNA_cys_MeTrfase_DNAb"/>
</dbReference>
<evidence type="ECO:0000256" key="1">
    <source>
        <dbReference type="ARBA" id="ARBA00022763"/>
    </source>
</evidence>
<dbReference type="PANTHER" id="PTHR10815">
    <property type="entry name" value="METHYLATED-DNA--PROTEIN-CYSTEINE METHYLTRANSFERASE"/>
    <property type="match status" value="1"/>
</dbReference>
<dbReference type="CDD" id="cd06445">
    <property type="entry name" value="ATase"/>
    <property type="match status" value="1"/>
</dbReference>
<dbReference type="GO" id="GO:0032259">
    <property type="term" value="P:methylation"/>
    <property type="evidence" value="ECO:0007669"/>
    <property type="project" value="UniProtKB-KW"/>
</dbReference>
<keyword evidence="4" id="KW-1185">Reference proteome</keyword>
<accession>A0ABQ1USY7</accession>
<proteinExistence type="predicted"/>
<dbReference type="GO" id="GO:0008168">
    <property type="term" value="F:methyltransferase activity"/>
    <property type="evidence" value="ECO:0007669"/>
    <property type="project" value="UniProtKB-KW"/>
</dbReference>
<evidence type="ECO:0000259" key="2">
    <source>
        <dbReference type="Pfam" id="PF01035"/>
    </source>
</evidence>
<dbReference type="EMBL" id="BMCS01000001">
    <property type="protein sequence ID" value="GGF26399.1"/>
    <property type="molecule type" value="Genomic_DNA"/>
</dbReference>
<dbReference type="SUPFAM" id="SSF46767">
    <property type="entry name" value="Methylated DNA-protein cysteine methyltransferase, C-terminal domain"/>
    <property type="match status" value="1"/>
</dbReference>
<gene>
    <name evidence="3" type="ORF">GCM10007298_22870</name>
</gene>
<evidence type="ECO:0000313" key="3">
    <source>
        <dbReference type="EMBL" id="GGF26399.1"/>
    </source>
</evidence>
<dbReference type="RefSeq" id="WP_188489676.1">
    <property type="nucleotide sequence ID" value="NZ_BMCS01000001.1"/>
</dbReference>
<dbReference type="PANTHER" id="PTHR10815:SF13">
    <property type="entry name" value="METHYLATED-DNA--PROTEIN-CYSTEINE METHYLTRANSFERASE"/>
    <property type="match status" value="1"/>
</dbReference>
<name>A0ABQ1USY7_9NOCA</name>
<dbReference type="Proteomes" id="UP000632454">
    <property type="component" value="Unassembled WGS sequence"/>
</dbReference>
<dbReference type="NCBIfam" id="TIGR00589">
    <property type="entry name" value="ogt"/>
    <property type="match status" value="1"/>
</dbReference>
<keyword evidence="1" id="KW-0227">DNA damage</keyword>
<reference evidence="4" key="1">
    <citation type="journal article" date="2019" name="Int. J. Syst. Evol. Microbiol.">
        <title>The Global Catalogue of Microorganisms (GCM) 10K type strain sequencing project: providing services to taxonomists for standard genome sequencing and annotation.</title>
        <authorList>
            <consortium name="The Broad Institute Genomics Platform"/>
            <consortium name="The Broad Institute Genome Sequencing Center for Infectious Disease"/>
            <person name="Wu L."/>
            <person name="Ma J."/>
        </authorList>
    </citation>
    <scope>NUCLEOTIDE SEQUENCE [LARGE SCALE GENOMIC DNA]</scope>
    <source>
        <strain evidence="4">CCM 7855</strain>
    </source>
</reference>
<evidence type="ECO:0000313" key="4">
    <source>
        <dbReference type="Proteomes" id="UP000632454"/>
    </source>
</evidence>
<dbReference type="Pfam" id="PF01035">
    <property type="entry name" value="DNA_binding_1"/>
    <property type="match status" value="1"/>
</dbReference>
<comment type="caution">
    <text evidence="3">The sequence shown here is derived from an EMBL/GenBank/DDBJ whole genome shotgun (WGS) entry which is preliminary data.</text>
</comment>
<dbReference type="InterPro" id="IPR036388">
    <property type="entry name" value="WH-like_DNA-bd_sf"/>
</dbReference>
<sequence>MSTAHWTTISLSTGPFTVVAAEGIVLASGWTEDPQYLTALIHPTLRPETLTHIDDLGSISTAAVRYDEGDVTAIDDVPVRQLSGVFVTHAWDVLRRVTPGNQVTYSELAERAGNPAAHRAAATTCARNAAALFVPCHRVQRRDGTLGGFRYGLDVKRALIAHEAEHAAKSAA</sequence>
<protein>
    <submittedName>
        <fullName evidence="3">Methylated-DNA:protein-cysteine methyltransferase</fullName>
    </submittedName>
</protein>
<dbReference type="Gene3D" id="1.10.10.10">
    <property type="entry name" value="Winged helix-like DNA-binding domain superfamily/Winged helix DNA-binding domain"/>
    <property type="match status" value="1"/>
</dbReference>
<organism evidence="3 4">
    <name type="scientific">Williamsia phyllosphaerae</name>
    <dbReference type="NCBI Taxonomy" id="885042"/>
    <lineage>
        <taxon>Bacteria</taxon>
        <taxon>Bacillati</taxon>
        <taxon>Actinomycetota</taxon>
        <taxon>Actinomycetes</taxon>
        <taxon>Mycobacteriales</taxon>
        <taxon>Nocardiaceae</taxon>
        <taxon>Williamsia</taxon>
    </lineage>
</organism>